<feature type="non-terminal residue" evidence="1">
    <location>
        <position position="348"/>
    </location>
</feature>
<name>X8J8M3_9AGAM</name>
<evidence type="ECO:0000313" key="2">
    <source>
        <dbReference type="Proteomes" id="UP000030108"/>
    </source>
</evidence>
<sequence length="348" mass="39363">MEPDTETWGEEIEPGVRMYQRPDGTHNQDPSIGMSILEFCSYIESLPSAEAQNRAILQGTKLDGTPLVLNWLKDSIDLDPSALVRTLDLDSLSATLLKPVFKSIVNIAAWPDRSRTLTTNNGLQIYHKGKRRPLSHFKNFCFALMGNNNQFRVNVFLPEVEPEIKARRYVTMVDEDVMEPWYNGVFLGAFKEIGNTLPPNLRGAYLQLKQELPTSYKTASSSSIHPGQKGKAQKLTAISPEFMNLIVPAMRRIVDTQDQFKQFRGYFFHIFGINLKTGAQSIPGREEENLLQHAFNTYPVLDFNKINTQDVVADIGYEIMPSLSLLLSGDLPRLTVTWAQKWLLEADP</sequence>
<accession>X8J8M3</accession>
<dbReference type="AlphaFoldDB" id="X8J8M3"/>
<protein>
    <submittedName>
        <fullName evidence="1">Uncharacterized protein</fullName>
    </submittedName>
</protein>
<organism evidence="1 2">
    <name type="scientific">Rhizoctonia solani AG-3 Rhs1AP</name>
    <dbReference type="NCBI Taxonomy" id="1086054"/>
    <lineage>
        <taxon>Eukaryota</taxon>
        <taxon>Fungi</taxon>
        <taxon>Dikarya</taxon>
        <taxon>Basidiomycota</taxon>
        <taxon>Agaricomycotina</taxon>
        <taxon>Agaricomycetes</taxon>
        <taxon>Cantharellales</taxon>
        <taxon>Ceratobasidiaceae</taxon>
        <taxon>Rhizoctonia</taxon>
    </lineage>
</organism>
<dbReference type="OrthoDB" id="3243782at2759"/>
<comment type="caution">
    <text evidence="1">The sequence shown here is derived from an EMBL/GenBank/DDBJ whole genome shotgun (WGS) entry which is preliminary data.</text>
</comment>
<gene>
    <name evidence="1" type="ORF">RSOL_224660</name>
</gene>
<dbReference type="EMBL" id="JATN01000322">
    <property type="protein sequence ID" value="EUC57546.1"/>
    <property type="molecule type" value="Genomic_DNA"/>
</dbReference>
<dbReference type="Proteomes" id="UP000030108">
    <property type="component" value="Unassembled WGS sequence"/>
</dbReference>
<proteinExistence type="predicted"/>
<reference evidence="2" key="1">
    <citation type="journal article" date="2014" name="Genome Announc.">
        <title>Draft genome sequence of the plant-pathogenic soil fungus Rhizoctonia solani anastomosis group 3 strain Rhs1AP.</title>
        <authorList>
            <person name="Cubeta M.A."/>
            <person name="Thomas E."/>
            <person name="Dean R.A."/>
            <person name="Jabaji S."/>
            <person name="Neate S.M."/>
            <person name="Tavantzis S."/>
            <person name="Toda T."/>
            <person name="Vilgalys R."/>
            <person name="Bharathan N."/>
            <person name="Fedorova-Abrams N."/>
            <person name="Pakala S.B."/>
            <person name="Pakala S.M."/>
            <person name="Zafar N."/>
            <person name="Joardar V."/>
            <person name="Losada L."/>
            <person name="Nierman W.C."/>
        </authorList>
    </citation>
    <scope>NUCLEOTIDE SEQUENCE [LARGE SCALE GENOMIC DNA]</scope>
    <source>
        <strain evidence="2">AG-3</strain>
    </source>
</reference>
<evidence type="ECO:0000313" key="1">
    <source>
        <dbReference type="EMBL" id="EUC57546.1"/>
    </source>
</evidence>